<dbReference type="PANTHER" id="PTHR43586:SF8">
    <property type="entry name" value="CYSTEINE DESULFURASE 1, CHLOROPLASTIC"/>
    <property type="match status" value="1"/>
</dbReference>
<dbReference type="AlphaFoldDB" id="A0AA87Z5T2"/>
<feature type="domain" description="Aminotransferase class V" evidence="2">
    <location>
        <begin position="59"/>
        <end position="309"/>
    </location>
</feature>
<dbReference type="Gene3D" id="3.40.640.10">
    <property type="entry name" value="Type I PLP-dependent aspartate aminotransferase-like (Major domain)"/>
    <property type="match status" value="1"/>
</dbReference>
<dbReference type="Gene3D" id="3.90.1150.10">
    <property type="entry name" value="Aspartate Aminotransferase, domain 1"/>
    <property type="match status" value="1"/>
</dbReference>
<sequence length="534" mass="59880">MVHEASDYIKKCLGGGPDDALLFCGSGTTSAIKRLQEVMGIAVPSILRERVMKTLSNEEKWIVFVGPFEHHSNLLSWRQSLAEVVEIGLDENGLLDMEALRLKLECYKYAQRPILGSFSACSNVTGIYADTRAIAQLLHQYGGFACFDFAACGPYVEIDMRSGEMDGYDAIFLSPHKFLGGPGTPGILLMSKALYQLSSSAPSTCGGGTVAYVNGFSEKDTLYYEDVEERENAGTPQIIQTIRAALAFWVKEYVGYEVIERQENLYIQKALKRLLPNKNIQVLGNTSAKRQAILSFIVYSTSNSDVLKNCCDKYTREKVSEGEEGLYMWRETGNSRDKPLHGPFVAALLNDLFGIQARGGCACAGPYGHSLLKVGEGDSHAYRSAIKTGYLGVKPGWTRISFPYYMSNDEFEFILAALEFIATYGQRFLTFYDFNLRTGSWTARKKALLCLVKKNNCNVHVLPLENHLKAMKMESEEEFQKCNNEESKHDGIVVNKFALYLETALDIAHFLPKFPPQRRLLEEELDLNFLHFRV</sequence>
<evidence type="ECO:0000256" key="1">
    <source>
        <dbReference type="ARBA" id="ARBA00022898"/>
    </source>
</evidence>
<dbReference type="InterPro" id="IPR015424">
    <property type="entry name" value="PyrdxlP-dep_Trfase"/>
</dbReference>
<organism evidence="3 4">
    <name type="scientific">Ficus carica</name>
    <name type="common">Common fig</name>
    <dbReference type="NCBI Taxonomy" id="3494"/>
    <lineage>
        <taxon>Eukaryota</taxon>
        <taxon>Viridiplantae</taxon>
        <taxon>Streptophyta</taxon>
        <taxon>Embryophyta</taxon>
        <taxon>Tracheophyta</taxon>
        <taxon>Spermatophyta</taxon>
        <taxon>Magnoliopsida</taxon>
        <taxon>eudicotyledons</taxon>
        <taxon>Gunneridae</taxon>
        <taxon>Pentapetalae</taxon>
        <taxon>rosids</taxon>
        <taxon>fabids</taxon>
        <taxon>Rosales</taxon>
        <taxon>Moraceae</taxon>
        <taxon>Ficeae</taxon>
        <taxon>Ficus</taxon>
    </lineage>
</organism>
<keyword evidence="1" id="KW-0663">Pyridoxal phosphate</keyword>
<proteinExistence type="predicted"/>
<dbReference type="EMBL" id="BTGU01001880">
    <property type="protein sequence ID" value="GMN30734.1"/>
    <property type="molecule type" value="Genomic_DNA"/>
</dbReference>
<keyword evidence="4" id="KW-1185">Reference proteome</keyword>
<comment type="caution">
    <text evidence="3">The sequence shown here is derived from an EMBL/GenBank/DDBJ whole genome shotgun (WGS) entry which is preliminary data.</text>
</comment>
<name>A0AA87Z5T2_FICCA</name>
<reference evidence="3" key="1">
    <citation type="submission" date="2023-07" db="EMBL/GenBank/DDBJ databases">
        <title>draft genome sequence of fig (Ficus carica).</title>
        <authorList>
            <person name="Takahashi T."/>
            <person name="Nishimura K."/>
        </authorList>
    </citation>
    <scope>NUCLEOTIDE SEQUENCE</scope>
</reference>
<evidence type="ECO:0000259" key="2">
    <source>
        <dbReference type="Pfam" id="PF00266"/>
    </source>
</evidence>
<protein>
    <recommendedName>
        <fullName evidence="2">Aminotransferase class V domain-containing protein</fullName>
    </recommendedName>
</protein>
<dbReference type="Proteomes" id="UP001187192">
    <property type="component" value="Unassembled WGS sequence"/>
</dbReference>
<gene>
    <name evidence="3" type="ORF">TIFTF001_041500</name>
</gene>
<dbReference type="InterPro" id="IPR015421">
    <property type="entry name" value="PyrdxlP-dep_Trfase_major"/>
</dbReference>
<accession>A0AA87Z5T2</accession>
<dbReference type="InterPro" id="IPR000192">
    <property type="entry name" value="Aminotrans_V_dom"/>
</dbReference>
<evidence type="ECO:0000313" key="3">
    <source>
        <dbReference type="EMBL" id="GMN30734.1"/>
    </source>
</evidence>
<dbReference type="InterPro" id="IPR015422">
    <property type="entry name" value="PyrdxlP-dep_Trfase_small"/>
</dbReference>
<dbReference type="Pfam" id="PF00266">
    <property type="entry name" value="Aminotran_5"/>
    <property type="match status" value="1"/>
</dbReference>
<evidence type="ECO:0000313" key="4">
    <source>
        <dbReference type="Proteomes" id="UP001187192"/>
    </source>
</evidence>
<dbReference type="SUPFAM" id="SSF53383">
    <property type="entry name" value="PLP-dependent transferases"/>
    <property type="match status" value="1"/>
</dbReference>
<dbReference type="PANTHER" id="PTHR43586">
    <property type="entry name" value="CYSTEINE DESULFURASE"/>
    <property type="match status" value="1"/>
</dbReference>